<evidence type="ECO:0000259" key="1">
    <source>
        <dbReference type="Pfam" id="PF20179"/>
    </source>
</evidence>
<accession>A0AAD8YJP2</accession>
<dbReference type="Proteomes" id="UP001224775">
    <property type="component" value="Unassembled WGS sequence"/>
</dbReference>
<evidence type="ECO:0000313" key="2">
    <source>
        <dbReference type="EMBL" id="KAK1746620.1"/>
    </source>
</evidence>
<sequence>MMVHIVKISWDDSVPLIVEEINDDGSGDDGSNTTTQHFGDAIPSYLQSRAEEQNAVLVETALLRNSESVVGAYAYSFSNISQTKPSYPNIRATRLAMACGLHSQRFTGDVYIGRLGYVANQLMNLDLCIRDVQNACECSPDLRQGTLAALNDVNGDVTSPEWLENAAQMNYHDGASLAALAIAMTRAEISDADEESDDVSSSCSDESAPSSSIVLTKIPLCWHCRGPASILCPVCEAVYFCDALRKCRDLAWSHQCLCNTWKLYVDHRDELSSFPFFSGWQTPLLQKDCYTSENTYETYLMELGVIASREDTPKRNWWTTELHGWAGGASTSAKDVDIFHRVSYADGFALDNIEMIPQERHVTTNYADVKFDEHGLPILDSWQDWYQLRQISSSSPVALLATFPLTLYFAIQHYGSVPVTVAKMLERPLRIHVVGIEKELNFVDLFREVGYLLPKESIQIDMTWIVREDMLPQNSKGGKSLSLQLTSNVTLTIVAGTYGESLDPDFDLNGSPDMIVGLNAGLYAYESWRHVVTYLYTHPNVTGVFTDYNEHSGLNCASLGGSKARKSLSMNPFRQPRAMPVYCMNLPQFSNGFVYIFNEQELE</sequence>
<feature type="domain" description="Mitochondrial splicing suppressor 51-like C-terminal" evidence="1">
    <location>
        <begin position="404"/>
        <end position="580"/>
    </location>
</feature>
<reference evidence="2" key="1">
    <citation type="submission" date="2023-06" db="EMBL/GenBank/DDBJ databases">
        <title>Survivors Of The Sea: Transcriptome response of Skeletonema marinoi to long-term dormancy.</title>
        <authorList>
            <person name="Pinder M.I.M."/>
            <person name="Kourtchenko O."/>
            <person name="Robertson E.K."/>
            <person name="Larsson T."/>
            <person name="Maumus F."/>
            <person name="Osuna-Cruz C.M."/>
            <person name="Vancaester E."/>
            <person name="Stenow R."/>
            <person name="Vandepoele K."/>
            <person name="Ploug H."/>
            <person name="Bruchert V."/>
            <person name="Godhe A."/>
            <person name="Topel M."/>
        </authorList>
    </citation>
    <scope>NUCLEOTIDE SEQUENCE</scope>
    <source>
        <strain evidence="2">R05AC</strain>
    </source>
</reference>
<gene>
    <name evidence="2" type="ORF">QTG54_003227</name>
</gene>
<dbReference type="EMBL" id="JATAAI010000004">
    <property type="protein sequence ID" value="KAK1746620.1"/>
    <property type="molecule type" value="Genomic_DNA"/>
</dbReference>
<comment type="caution">
    <text evidence="2">The sequence shown here is derived from an EMBL/GenBank/DDBJ whole genome shotgun (WGS) entry which is preliminary data.</text>
</comment>
<dbReference type="PANTHER" id="PTHR47570:SF1">
    <property type="entry name" value="ZINC ION BINDING PROTEIN"/>
    <property type="match status" value="1"/>
</dbReference>
<name>A0AAD8YJP2_9STRA</name>
<evidence type="ECO:0000313" key="3">
    <source>
        <dbReference type="Proteomes" id="UP001224775"/>
    </source>
</evidence>
<protein>
    <recommendedName>
        <fullName evidence="1">Mitochondrial splicing suppressor 51-like C-terminal domain-containing protein</fullName>
    </recommendedName>
</protein>
<dbReference type="AlphaFoldDB" id="A0AAD8YJP2"/>
<dbReference type="InterPro" id="IPR046824">
    <property type="entry name" value="Mss51-like_C"/>
</dbReference>
<dbReference type="Pfam" id="PF20179">
    <property type="entry name" value="MSS51_C"/>
    <property type="match status" value="1"/>
</dbReference>
<keyword evidence="3" id="KW-1185">Reference proteome</keyword>
<organism evidence="2 3">
    <name type="scientific">Skeletonema marinoi</name>
    <dbReference type="NCBI Taxonomy" id="267567"/>
    <lineage>
        <taxon>Eukaryota</taxon>
        <taxon>Sar</taxon>
        <taxon>Stramenopiles</taxon>
        <taxon>Ochrophyta</taxon>
        <taxon>Bacillariophyta</taxon>
        <taxon>Coscinodiscophyceae</taxon>
        <taxon>Thalassiosirophycidae</taxon>
        <taxon>Thalassiosirales</taxon>
        <taxon>Skeletonemataceae</taxon>
        <taxon>Skeletonema</taxon>
        <taxon>Skeletonema marinoi-dohrnii complex</taxon>
    </lineage>
</organism>
<proteinExistence type="predicted"/>
<dbReference type="PANTHER" id="PTHR47570">
    <property type="entry name" value="ZINC ION BINDING PROTEIN"/>
    <property type="match status" value="1"/>
</dbReference>